<dbReference type="PROSITE" id="PS50043">
    <property type="entry name" value="HTH_LUXR_2"/>
    <property type="match status" value="1"/>
</dbReference>
<evidence type="ECO:0000256" key="2">
    <source>
        <dbReference type="ARBA" id="ARBA00023015"/>
    </source>
</evidence>
<evidence type="ECO:0000256" key="1">
    <source>
        <dbReference type="ARBA" id="ARBA00022553"/>
    </source>
</evidence>
<dbReference type="AlphaFoldDB" id="A0A223S743"/>
<evidence type="ECO:0000259" key="6">
    <source>
        <dbReference type="PROSITE" id="PS50043"/>
    </source>
</evidence>
<dbReference type="InterPro" id="IPR016032">
    <property type="entry name" value="Sig_transdc_resp-reg_C-effctor"/>
</dbReference>
<dbReference type="Gene3D" id="3.40.50.2300">
    <property type="match status" value="1"/>
</dbReference>
<dbReference type="GO" id="GO:0000160">
    <property type="term" value="P:phosphorelay signal transduction system"/>
    <property type="evidence" value="ECO:0007669"/>
    <property type="project" value="InterPro"/>
</dbReference>
<evidence type="ECO:0000256" key="5">
    <source>
        <dbReference type="PROSITE-ProRule" id="PRU00169"/>
    </source>
</evidence>
<dbReference type="InterPro" id="IPR001789">
    <property type="entry name" value="Sig_transdc_resp-reg_receiver"/>
</dbReference>
<protein>
    <submittedName>
        <fullName evidence="8">DNA-binding response regulator</fullName>
    </submittedName>
</protein>
<evidence type="ECO:0000256" key="3">
    <source>
        <dbReference type="ARBA" id="ARBA00023125"/>
    </source>
</evidence>
<organism evidence="8 9">
    <name type="scientific">Nocardiopsis gilva YIM 90087</name>
    <dbReference type="NCBI Taxonomy" id="1235441"/>
    <lineage>
        <taxon>Bacteria</taxon>
        <taxon>Bacillati</taxon>
        <taxon>Actinomycetota</taxon>
        <taxon>Actinomycetes</taxon>
        <taxon>Streptosporangiales</taxon>
        <taxon>Nocardiopsidaceae</taxon>
        <taxon>Nocardiopsis</taxon>
    </lineage>
</organism>
<dbReference type="CDD" id="cd06170">
    <property type="entry name" value="LuxR_C_like"/>
    <property type="match status" value="1"/>
</dbReference>
<name>A0A223S743_9ACTN</name>
<evidence type="ECO:0000259" key="7">
    <source>
        <dbReference type="PROSITE" id="PS50110"/>
    </source>
</evidence>
<evidence type="ECO:0000256" key="4">
    <source>
        <dbReference type="ARBA" id="ARBA00023163"/>
    </source>
</evidence>
<dbReference type="SUPFAM" id="SSF46894">
    <property type="entry name" value="C-terminal effector domain of the bipartite response regulators"/>
    <property type="match status" value="1"/>
</dbReference>
<dbReference type="CDD" id="cd17535">
    <property type="entry name" value="REC_NarL-like"/>
    <property type="match status" value="1"/>
</dbReference>
<dbReference type="EMBL" id="CP022753">
    <property type="protein sequence ID" value="ASU83923.1"/>
    <property type="molecule type" value="Genomic_DNA"/>
</dbReference>
<dbReference type="SUPFAM" id="SSF52172">
    <property type="entry name" value="CheY-like"/>
    <property type="match status" value="1"/>
</dbReference>
<keyword evidence="9" id="KW-1185">Reference proteome</keyword>
<evidence type="ECO:0000313" key="9">
    <source>
        <dbReference type="Proteomes" id="UP000215005"/>
    </source>
</evidence>
<evidence type="ECO:0000313" key="8">
    <source>
        <dbReference type="EMBL" id="ASU83923.1"/>
    </source>
</evidence>
<dbReference type="RefSeq" id="WP_017619002.1">
    <property type="nucleotide sequence ID" value="NZ_ANBG01000212.1"/>
</dbReference>
<feature type="domain" description="Response regulatory" evidence="7">
    <location>
        <begin position="16"/>
        <end position="133"/>
    </location>
</feature>
<sequence length="243" mass="25390">MTAPAPHPADNGGSITVALVDDEALVRAGLRALINAEDDLRVVAEADDGTGVLDLARRTRPHIVLMDVRMPRLDGIQATTTLMSGLDTPPKIIVVTTFENDDYVYGALRAGASGFLLKRSRPEDILAAVRLVASGDSLLFPAAIRALAATHAQPATPAAGRIPALTEREADTLRLMARGRSNAEIAAELFVGVQTIKTHVSNILSKLQVRDRTQAVIAAYDSGLIRPGGVNGDGAPPVGGAAP</sequence>
<dbReference type="Proteomes" id="UP000215005">
    <property type="component" value="Chromosome"/>
</dbReference>
<dbReference type="KEGG" id="ngv:CDO52_15040"/>
<dbReference type="GO" id="GO:0003677">
    <property type="term" value="F:DNA binding"/>
    <property type="evidence" value="ECO:0007669"/>
    <property type="project" value="UniProtKB-KW"/>
</dbReference>
<dbReference type="GO" id="GO:0006355">
    <property type="term" value="P:regulation of DNA-templated transcription"/>
    <property type="evidence" value="ECO:0007669"/>
    <property type="project" value="InterPro"/>
</dbReference>
<dbReference type="PROSITE" id="PS50110">
    <property type="entry name" value="RESPONSE_REGULATORY"/>
    <property type="match status" value="1"/>
</dbReference>
<dbReference type="PRINTS" id="PR00038">
    <property type="entry name" value="HTHLUXR"/>
</dbReference>
<keyword evidence="4" id="KW-0804">Transcription</keyword>
<feature type="domain" description="HTH luxR-type" evidence="6">
    <location>
        <begin position="158"/>
        <end position="223"/>
    </location>
</feature>
<keyword evidence="1 5" id="KW-0597">Phosphoprotein</keyword>
<dbReference type="InterPro" id="IPR039420">
    <property type="entry name" value="WalR-like"/>
</dbReference>
<dbReference type="PANTHER" id="PTHR43214">
    <property type="entry name" value="TWO-COMPONENT RESPONSE REGULATOR"/>
    <property type="match status" value="1"/>
</dbReference>
<proteinExistence type="predicted"/>
<accession>A0A223S743</accession>
<dbReference type="Pfam" id="PF00072">
    <property type="entry name" value="Response_reg"/>
    <property type="match status" value="1"/>
</dbReference>
<keyword evidence="2" id="KW-0805">Transcription regulation</keyword>
<gene>
    <name evidence="8" type="ORF">CDO52_15040</name>
</gene>
<dbReference type="InterPro" id="IPR000792">
    <property type="entry name" value="Tscrpt_reg_LuxR_C"/>
</dbReference>
<feature type="modified residue" description="4-aspartylphosphate" evidence="5">
    <location>
        <position position="67"/>
    </location>
</feature>
<dbReference type="SMART" id="SM00421">
    <property type="entry name" value="HTH_LUXR"/>
    <property type="match status" value="1"/>
</dbReference>
<dbReference type="PANTHER" id="PTHR43214:SF24">
    <property type="entry name" value="TRANSCRIPTIONAL REGULATORY PROTEIN NARL-RELATED"/>
    <property type="match status" value="1"/>
</dbReference>
<dbReference type="InterPro" id="IPR058245">
    <property type="entry name" value="NreC/VraR/RcsB-like_REC"/>
</dbReference>
<dbReference type="Pfam" id="PF00196">
    <property type="entry name" value="GerE"/>
    <property type="match status" value="1"/>
</dbReference>
<reference evidence="8 9" key="1">
    <citation type="submission" date="2017-08" db="EMBL/GenBank/DDBJ databases">
        <title>The complete genome sequence of Nocardiopsis gilva YIM 90087.</title>
        <authorList>
            <person name="Yin M."/>
            <person name="Tang S."/>
        </authorList>
    </citation>
    <scope>NUCLEOTIDE SEQUENCE [LARGE SCALE GENOMIC DNA]</scope>
    <source>
        <strain evidence="8 9">YIM 90087</strain>
    </source>
</reference>
<dbReference type="OrthoDB" id="9808843at2"/>
<dbReference type="PROSITE" id="PS00622">
    <property type="entry name" value="HTH_LUXR_1"/>
    <property type="match status" value="1"/>
</dbReference>
<dbReference type="InterPro" id="IPR011006">
    <property type="entry name" value="CheY-like_superfamily"/>
</dbReference>
<dbReference type="SMART" id="SM00448">
    <property type="entry name" value="REC"/>
    <property type="match status" value="1"/>
</dbReference>
<keyword evidence="3 8" id="KW-0238">DNA-binding</keyword>